<evidence type="ECO:0000313" key="15">
    <source>
        <dbReference type="Proteomes" id="UP001152320"/>
    </source>
</evidence>
<keyword evidence="15" id="KW-1185">Reference proteome</keyword>
<dbReference type="PROSITE" id="PS50227">
    <property type="entry name" value="G_PROTEIN_RECEP_F2_3"/>
    <property type="match status" value="1"/>
</dbReference>
<evidence type="ECO:0000259" key="13">
    <source>
        <dbReference type="PROSITE" id="PS50261"/>
    </source>
</evidence>
<dbReference type="PROSITE" id="PS50261">
    <property type="entry name" value="G_PROTEIN_RECEP_F2_4"/>
    <property type="match status" value="1"/>
</dbReference>
<dbReference type="PANTHER" id="PTHR45620">
    <property type="entry name" value="PDF RECEPTOR-LIKE PROTEIN-RELATED"/>
    <property type="match status" value="1"/>
</dbReference>
<evidence type="ECO:0000313" key="14">
    <source>
        <dbReference type="EMBL" id="KAJ8024679.1"/>
    </source>
</evidence>
<evidence type="ECO:0000256" key="3">
    <source>
        <dbReference type="ARBA" id="ARBA00022475"/>
    </source>
</evidence>
<protein>
    <submittedName>
        <fullName evidence="14">Corticotropin-releasing factor receptor 1</fullName>
    </submittedName>
</protein>
<dbReference type="GO" id="GO:0007166">
    <property type="term" value="P:cell surface receptor signaling pathway"/>
    <property type="evidence" value="ECO:0007669"/>
    <property type="project" value="InterPro"/>
</dbReference>
<feature type="region of interest" description="Disordered" evidence="10">
    <location>
        <begin position="597"/>
        <end position="616"/>
    </location>
</feature>
<dbReference type="PANTHER" id="PTHR45620:SF15">
    <property type="entry name" value="DIURETIC HORMONE 44 RECEPTOR 1-RELATED"/>
    <property type="match status" value="1"/>
</dbReference>
<dbReference type="InterPro" id="IPR036445">
    <property type="entry name" value="GPCR_2_extracell_dom_sf"/>
</dbReference>
<feature type="transmembrane region" description="Helical" evidence="11">
    <location>
        <begin position="244"/>
        <end position="267"/>
    </location>
</feature>
<evidence type="ECO:0000256" key="4">
    <source>
        <dbReference type="ARBA" id="ARBA00022692"/>
    </source>
</evidence>
<sequence length="776" mass="87382">MVARTTGTVSGFTSDFEVWIKPKHTRESKGSNALGTRSYRSTSSQSRQLNSSTQLRSVLLITFFLCTLPASASPQNDDSTKTSLPQSFPVTPKLHTDDLFIDFTSTAVTDLPTPAMPESQIYNVSFFEEYIFPEYMNYYSVNESDAALVCFHRNATRHLVDFTNGGEDPYCPHKYDHIFCWPPTPPGIVYRECVRYHGIDYIGNVSRVCNANGTWANDGKSDFACVPLSTPVEESVHIYIQHKILLNIGYVISLAALIGAFFIFLFFKSLRCVRNNIHWNLITSFIILYILFYVASWTQHLATANEEFAWLCRTVVCLINNAILTNFFWMFIEGIYLHLLVVRAMTVRRERFWMYMMFGWGCPLLFTIPHAVARLFVPIDDTEESEDMARCWLNTLVIDYIIYGPIIVVIVVNLFILVHVISILVSKLRASNSFETQQYWKSVRATFILLPLLGGAYFLFIYKPTEGTAFGDLYGYLQVTLQSVQGFFVALFYVYMNQEVVNLLKRKYRRWQESHSIRVTRRSSVTCHTTLPVSIRRGSNDSGASRNPYKLYPPGKVPPFIPGEVVPLQCEMDSTPSLGTEIQEWARGEKKIPLSEKNTVNQPLPNGSVNNGTTISNGTRAPLLPLNGNNNDSEGDGGPVGKSEYVEMCQNTNNHNDSTLTSAAASPEVDDNSVFSAEIDQPLKVHGFADEPSAEEPLISPHGKNQRQQSTSSSCPLLEVDCKEKLQDNHAKWSPKLLLKKLNPHVSTQAEDRPSPIPEVIVDSIQFTETPCGTPV</sequence>
<keyword evidence="6" id="KW-0297">G-protein coupled receptor</keyword>
<keyword evidence="8 14" id="KW-0675">Receptor</keyword>
<dbReference type="GO" id="GO:0007188">
    <property type="term" value="P:adenylate cyclase-modulating G protein-coupled receptor signaling pathway"/>
    <property type="evidence" value="ECO:0007669"/>
    <property type="project" value="TreeGrafter"/>
</dbReference>
<dbReference type="InterPro" id="IPR050332">
    <property type="entry name" value="GPCR_2"/>
</dbReference>
<dbReference type="GO" id="GO:0005886">
    <property type="term" value="C:plasma membrane"/>
    <property type="evidence" value="ECO:0007669"/>
    <property type="project" value="UniProtKB-SubCell"/>
</dbReference>
<keyword evidence="5 11" id="KW-1133">Transmembrane helix</keyword>
<feature type="domain" description="G-protein coupled receptors family 2 profile 2" evidence="13">
    <location>
        <begin position="242"/>
        <end position="497"/>
    </location>
</feature>
<evidence type="ECO:0000256" key="10">
    <source>
        <dbReference type="SAM" id="MobiDB-lite"/>
    </source>
</evidence>
<dbReference type="InterPro" id="IPR017981">
    <property type="entry name" value="GPCR_2-like_7TM"/>
</dbReference>
<evidence type="ECO:0000256" key="11">
    <source>
        <dbReference type="SAM" id="Phobius"/>
    </source>
</evidence>
<keyword evidence="9" id="KW-0807">Transducer</keyword>
<feature type="transmembrane region" description="Helical" evidence="11">
    <location>
        <begin position="445"/>
        <end position="462"/>
    </location>
</feature>
<feature type="transmembrane region" description="Helical" evidence="11">
    <location>
        <begin position="474"/>
        <end position="496"/>
    </location>
</feature>
<feature type="region of interest" description="Disordered" evidence="10">
    <location>
        <begin position="693"/>
        <end position="712"/>
    </location>
</feature>
<feature type="transmembrane region" description="Helical" evidence="11">
    <location>
        <begin position="279"/>
        <end position="296"/>
    </location>
</feature>
<organism evidence="14 15">
    <name type="scientific">Holothuria leucospilota</name>
    <name type="common">Black long sea cucumber</name>
    <name type="synonym">Mertensiothuria leucospilota</name>
    <dbReference type="NCBI Taxonomy" id="206669"/>
    <lineage>
        <taxon>Eukaryota</taxon>
        <taxon>Metazoa</taxon>
        <taxon>Echinodermata</taxon>
        <taxon>Eleutherozoa</taxon>
        <taxon>Echinozoa</taxon>
        <taxon>Holothuroidea</taxon>
        <taxon>Aspidochirotacea</taxon>
        <taxon>Aspidochirotida</taxon>
        <taxon>Holothuriidae</taxon>
        <taxon>Holothuria</taxon>
    </lineage>
</organism>
<keyword evidence="7 11" id="KW-0472">Membrane</keyword>
<name>A0A9Q1BGV9_HOLLE</name>
<dbReference type="GO" id="GO:0017046">
    <property type="term" value="F:peptide hormone binding"/>
    <property type="evidence" value="ECO:0007669"/>
    <property type="project" value="TreeGrafter"/>
</dbReference>
<evidence type="ECO:0000256" key="7">
    <source>
        <dbReference type="ARBA" id="ARBA00023136"/>
    </source>
</evidence>
<evidence type="ECO:0000256" key="2">
    <source>
        <dbReference type="ARBA" id="ARBA00005314"/>
    </source>
</evidence>
<keyword evidence="3" id="KW-1003">Cell membrane</keyword>
<evidence type="ECO:0000256" key="1">
    <source>
        <dbReference type="ARBA" id="ARBA00004651"/>
    </source>
</evidence>
<keyword evidence="4 11" id="KW-0812">Transmembrane</keyword>
<dbReference type="PRINTS" id="PR00249">
    <property type="entry name" value="GPCRSECRETIN"/>
</dbReference>
<dbReference type="SUPFAM" id="SSF111418">
    <property type="entry name" value="Hormone receptor domain"/>
    <property type="match status" value="1"/>
</dbReference>
<proteinExistence type="inferred from homology"/>
<dbReference type="SMART" id="SM00008">
    <property type="entry name" value="HormR"/>
    <property type="match status" value="1"/>
</dbReference>
<feature type="compositionally biased region" description="Low complexity" evidence="10">
    <location>
        <begin position="36"/>
        <end position="48"/>
    </location>
</feature>
<evidence type="ECO:0000256" key="5">
    <source>
        <dbReference type="ARBA" id="ARBA00022989"/>
    </source>
</evidence>
<feature type="domain" description="G-protein coupled receptors family 2 profile 1" evidence="12">
    <location>
        <begin position="149"/>
        <end position="225"/>
    </location>
</feature>
<comment type="subcellular location">
    <subcellularLocation>
        <location evidence="1">Cell membrane</location>
        <topology evidence="1">Multi-pass membrane protein</topology>
    </subcellularLocation>
</comment>
<dbReference type="Pfam" id="PF02793">
    <property type="entry name" value="HRM"/>
    <property type="match status" value="1"/>
</dbReference>
<evidence type="ECO:0000259" key="12">
    <source>
        <dbReference type="PROSITE" id="PS50227"/>
    </source>
</evidence>
<dbReference type="InterPro" id="IPR001879">
    <property type="entry name" value="GPCR_2_extracellular_dom"/>
</dbReference>
<feature type="transmembrane region" description="Helical" evidence="11">
    <location>
        <begin position="308"/>
        <end position="332"/>
    </location>
</feature>
<feature type="transmembrane region" description="Helical" evidence="11">
    <location>
        <begin position="352"/>
        <end position="377"/>
    </location>
</feature>
<dbReference type="Pfam" id="PF00002">
    <property type="entry name" value="7tm_2"/>
    <property type="match status" value="1"/>
</dbReference>
<feature type="transmembrane region" description="Helical" evidence="11">
    <location>
        <begin position="397"/>
        <end position="425"/>
    </location>
</feature>
<evidence type="ECO:0000256" key="8">
    <source>
        <dbReference type="ARBA" id="ARBA00023170"/>
    </source>
</evidence>
<dbReference type="OrthoDB" id="6022368at2759"/>
<dbReference type="AlphaFoldDB" id="A0A9Q1BGV9"/>
<evidence type="ECO:0000256" key="6">
    <source>
        <dbReference type="ARBA" id="ARBA00023040"/>
    </source>
</evidence>
<dbReference type="SUPFAM" id="SSF81321">
    <property type="entry name" value="Family A G protein-coupled receptor-like"/>
    <property type="match status" value="1"/>
</dbReference>
<accession>A0A9Q1BGV9</accession>
<dbReference type="Gene3D" id="1.20.1070.10">
    <property type="entry name" value="Rhodopsin 7-helix transmembrane proteins"/>
    <property type="match status" value="1"/>
</dbReference>
<comment type="similarity">
    <text evidence="2">Belongs to the G-protein coupled receptor 2 family.</text>
</comment>
<dbReference type="GO" id="GO:0008528">
    <property type="term" value="F:G protein-coupled peptide receptor activity"/>
    <property type="evidence" value="ECO:0007669"/>
    <property type="project" value="TreeGrafter"/>
</dbReference>
<gene>
    <name evidence="14" type="ORF">HOLleu_34651</name>
</gene>
<dbReference type="Gene3D" id="4.10.1240.10">
    <property type="entry name" value="GPCR, family 2, extracellular hormone receptor domain"/>
    <property type="match status" value="1"/>
</dbReference>
<comment type="caution">
    <text evidence="14">The sequence shown here is derived from an EMBL/GenBank/DDBJ whole genome shotgun (WGS) entry which is preliminary data.</text>
</comment>
<dbReference type="EMBL" id="JAIZAY010000018">
    <property type="protein sequence ID" value="KAJ8024679.1"/>
    <property type="molecule type" value="Genomic_DNA"/>
</dbReference>
<feature type="region of interest" description="Disordered" evidence="10">
    <location>
        <begin position="27"/>
        <end position="48"/>
    </location>
</feature>
<dbReference type="InterPro" id="IPR000832">
    <property type="entry name" value="GPCR_2_secretin-like"/>
</dbReference>
<dbReference type="Proteomes" id="UP001152320">
    <property type="component" value="Chromosome 18"/>
</dbReference>
<reference evidence="14" key="1">
    <citation type="submission" date="2021-10" db="EMBL/GenBank/DDBJ databases">
        <title>Tropical sea cucumber genome reveals ecological adaptation and Cuvierian tubules defense mechanism.</title>
        <authorList>
            <person name="Chen T."/>
        </authorList>
    </citation>
    <scope>NUCLEOTIDE SEQUENCE</scope>
    <source>
        <strain evidence="14">Nanhai2018</strain>
        <tissue evidence="14">Muscle</tissue>
    </source>
</reference>
<evidence type="ECO:0000256" key="9">
    <source>
        <dbReference type="ARBA" id="ARBA00023224"/>
    </source>
</evidence>